<dbReference type="AlphaFoldDB" id="A0A7T3DCD1"/>
<evidence type="ECO:0000259" key="1">
    <source>
        <dbReference type="Pfam" id="PF01575"/>
    </source>
</evidence>
<reference evidence="2 3" key="1">
    <citation type="submission" date="2020-12" db="EMBL/GenBank/DDBJ databases">
        <title>FDA dAtabase for Regulatory Grade micrObial Sequences (FDA-ARGOS): Supporting development and validation of Infectious Disease Dx tests.</title>
        <authorList>
            <person name="Sproer C."/>
            <person name="Gronow S."/>
            <person name="Severitt S."/>
            <person name="Schroder I."/>
            <person name="Tallon L."/>
            <person name="Sadzewicz L."/>
            <person name="Zhao X."/>
            <person name="Boylan J."/>
            <person name="Ott S."/>
            <person name="Bowen H."/>
            <person name="Vavikolanu K."/>
            <person name="Mehta A."/>
            <person name="Aluvathingal J."/>
            <person name="Nadendla S."/>
            <person name="Lowell S."/>
            <person name="Myers T."/>
            <person name="Yan Y."/>
            <person name="Sichtig H."/>
        </authorList>
    </citation>
    <scope>NUCLEOTIDE SEQUENCE [LARGE SCALE GENOMIC DNA]</scope>
    <source>
        <strain evidence="2 3">FDAARGOS_890</strain>
    </source>
</reference>
<dbReference type="GeneID" id="83667081"/>
<dbReference type="InterPro" id="IPR052342">
    <property type="entry name" value="MCH/BMMD"/>
</dbReference>
<dbReference type="CDD" id="cd03441">
    <property type="entry name" value="R_hydratase_like"/>
    <property type="match status" value="1"/>
</dbReference>
<dbReference type="RefSeq" id="WP_016447265.1">
    <property type="nucleotide sequence ID" value="NZ_CP065748.1"/>
</dbReference>
<dbReference type="InterPro" id="IPR002539">
    <property type="entry name" value="MaoC-like_dom"/>
</dbReference>
<organism evidence="2 3">
    <name type="scientific">Delftia lacustris</name>
    <dbReference type="NCBI Taxonomy" id="558537"/>
    <lineage>
        <taxon>Bacteria</taxon>
        <taxon>Pseudomonadati</taxon>
        <taxon>Pseudomonadota</taxon>
        <taxon>Betaproteobacteria</taxon>
        <taxon>Burkholderiales</taxon>
        <taxon>Comamonadaceae</taxon>
        <taxon>Delftia</taxon>
    </lineage>
</organism>
<dbReference type="PANTHER" id="PTHR43664">
    <property type="entry name" value="MONOAMINE OXIDASE-RELATED"/>
    <property type="match status" value="1"/>
</dbReference>
<protein>
    <submittedName>
        <fullName evidence="2">MaoC family dehydratase</fullName>
    </submittedName>
</protein>
<accession>A0A7T3DCD1</accession>
<dbReference type="KEGG" id="dla:I6G47_21775"/>
<dbReference type="Gene3D" id="3.10.129.10">
    <property type="entry name" value="Hotdog Thioesterase"/>
    <property type="match status" value="1"/>
</dbReference>
<sequence>MPRHPSLCAQRYFEDFALGEVFALPSRTMTDALFAAFQLASGDNHPVHYDVEYCRARGMPHMLAHGYQVAIQTAAGAGLFPHMVEESLKGFLEQGSRFLAPVHVGDTLYCTLTVSELKPGNTTGVLTLATEVLNQRDERVSDGFQKYLLRKRPA</sequence>
<feature type="domain" description="MaoC-like" evidence="1">
    <location>
        <begin position="19"/>
        <end position="131"/>
    </location>
</feature>
<dbReference type="PANTHER" id="PTHR43664:SF1">
    <property type="entry name" value="BETA-METHYLMALYL-COA DEHYDRATASE"/>
    <property type="match status" value="1"/>
</dbReference>
<evidence type="ECO:0000313" key="3">
    <source>
        <dbReference type="Proteomes" id="UP000595064"/>
    </source>
</evidence>
<keyword evidence="3" id="KW-1185">Reference proteome</keyword>
<name>A0A7T3DCD1_9BURK</name>
<dbReference type="EMBL" id="CP065748">
    <property type="protein sequence ID" value="QPS79627.1"/>
    <property type="molecule type" value="Genomic_DNA"/>
</dbReference>
<proteinExistence type="predicted"/>
<dbReference type="Proteomes" id="UP000595064">
    <property type="component" value="Chromosome"/>
</dbReference>
<evidence type="ECO:0000313" key="2">
    <source>
        <dbReference type="EMBL" id="QPS79627.1"/>
    </source>
</evidence>
<dbReference type="SUPFAM" id="SSF54637">
    <property type="entry name" value="Thioesterase/thiol ester dehydrase-isomerase"/>
    <property type="match status" value="1"/>
</dbReference>
<dbReference type="Pfam" id="PF01575">
    <property type="entry name" value="MaoC_dehydratas"/>
    <property type="match status" value="1"/>
</dbReference>
<gene>
    <name evidence="2" type="ORF">I6G47_21775</name>
</gene>
<dbReference type="InterPro" id="IPR029069">
    <property type="entry name" value="HotDog_dom_sf"/>
</dbReference>